<keyword evidence="4" id="KW-1185">Reference proteome</keyword>
<dbReference type="EMBL" id="BMJE01000007">
    <property type="protein sequence ID" value="GGB84618.1"/>
    <property type="molecule type" value="Genomic_DNA"/>
</dbReference>
<dbReference type="RefSeq" id="WP_188621731.1">
    <property type="nucleotide sequence ID" value="NZ_BMJE01000007.1"/>
</dbReference>
<feature type="chain" id="PRO_5045786488" description="Lipoprotein" evidence="2">
    <location>
        <begin position="22"/>
        <end position="89"/>
    </location>
</feature>
<dbReference type="Proteomes" id="UP000615760">
    <property type="component" value="Unassembled WGS sequence"/>
</dbReference>
<comment type="caution">
    <text evidence="3">The sequence shown here is derived from an EMBL/GenBank/DDBJ whole genome shotgun (WGS) entry which is preliminary data.</text>
</comment>
<name>A0ABQ1K656_9FLAO</name>
<reference evidence="4" key="1">
    <citation type="journal article" date="2019" name="Int. J. Syst. Evol. Microbiol.">
        <title>The Global Catalogue of Microorganisms (GCM) 10K type strain sequencing project: providing services to taxonomists for standard genome sequencing and annotation.</title>
        <authorList>
            <consortium name="The Broad Institute Genomics Platform"/>
            <consortium name="The Broad Institute Genome Sequencing Center for Infectious Disease"/>
            <person name="Wu L."/>
            <person name="Ma J."/>
        </authorList>
    </citation>
    <scope>NUCLEOTIDE SEQUENCE [LARGE SCALE GENOMIC DNA]</scope>
    <source>
        <strain evidence="4">CGMCC 1.15461</strain>
    </source>
</reference>
<evidence type="ECO:0000256" key="1">
    <source>
        <dbReference type="SAM" id="Phobius"/>
    </source>
</evidence>
<evidence type="ECO:0000313" key="3">
    <source>
        <dbReference type="EMBL" id="GGB84618.1"/>
    </source>
</evidence>
<feature type="transmembrane region" description="Helical" evidence="1">
    <location>
        <begin position="65"/>
        <end position="83"/>
    </location>
</feature>
<organism evidence="3 4">
    <name type="scientific">Flavobacterium suaedae</name>
    <dbReference type="NCBI Taxonomy" id="1767027"/>
    <lineage>
        <taxon>Bacteria</taxon>
        <taxon>Pseudomonadati</taxon>
        <taxon>Bacteroidota</taxon>
        <taxon>Flavobacteriia</taxon>
        <taxon>Flavobacteriales</taxon>
        <taxon>Flavobacteriaceae</taxon>
        <taxon>Flavobacterium</taxon>
    </lineage>
</organism>
<keyword evidence="2" id="KW-0732">Signal</keyword>
<keyword evidence="1" id="KW-0812">Transmembrane</keyword>
<dbReference type="PROSITE" id="PS51257">
    <property type="entry name" value="PROKAR_LIPOPROTEIN"/>
    <property type="match status" value="1"/>
</dbReference>
<feature type="transmembrane region" description="Helical" evidence="1">
    <location>
        <begin position="33"/>
        <end position="53"/>
    </location>
</feature>
<evidence type="ECO:0000256" key="2">
    <source>
        <dbReference type="SAM" id="SignalP"/>
    </source>
</evidence>
<accession>A0ABQ1K656</accession>
<keyword evidence="1" id="KW-1133">Transmembrane helix</keyword>
<gene>
    <name evidence="3" type="ORF">GCM10007424_25830</name>
</gene>
<evidence type="ECO:0008006" key="5">
    <source>
        <dbReference type="Google" id="ProtNLM"/>
    </source>
</evidence>
<protein>
    <recommendedName>
        <fullName evidence="5">Lipoprotein</fullName>
    </recommendedName>
</protein>
<sequence>MKKTILILVMLFLLVSCARHTSCDFPTEEQYGFWSGLLHGIISPIGLVGMLIYDDVAVFAPNNNGAWYAFGFLLGSGGWGFLASRGSKK</sequence>
<evidence type="ECO:0000313" key="4">
    <source>
        <dbReference type="Proteomes" id="UP000615760"/>
    </source>
</evidence>
<keyword evidence="1" id="KW-0472">Membrane</keyword>
<feature type="signal peptide" evidence="2">
    <location>
        <begin position="1"/>
        <end position="21"/>
    </location>
</feature>
<proteinExistence type="predicted"/>